<dbReference type="InterPro" id="IPR013087">
    <property type="entry name" value="Znf_C2H2_type"/>
</dbReference>
<dbReference type="OrthoDB" id="10018191at2759"/>
<sequence length="868" mass="97258">MAPPESVAFSGADNFVCGTCGKKYKSRDSLTRHRHNHEGGPHHVCPICHLNFRRRDLLQRHSRIHDSEDGRRRGQRACARCKKAKAKCSGGTPCSSCLNADHPCSYEPDSETGRLSRRNYIKESKSRQISVGRSETSPVGTIRSDTPSSNSALIDQLTSPIGPWELSGSDFSSSSDFLSSTQRLEIASDSLDAVMEDIWHSGNWLEPTGWPWRHEDLYAQPNLLLDLEHPVEPTPEALSLAVGPSQFRLGATSQRIVPITDISHVARSLLPVALPLNESQTPFSPSLPSGIPSKPGNVEKWASTIEQLITFAFNHSSTAASRNVEKRSRFWNSMSATVAGVFGINQSILAESDMPHLLHHFVKLYFTRFHALWPLFWVRGFKCDLAPPVLYLTLASIGAMYSERSGNIFGLHLQDALRRALVTAPLEEDQDESLNWILQSMLLTMVGSLYFCQKQGFSNAQHLGSILIARARKMNVFSESRRTKRPYDGNSEENYICSELPTDAWIRSELKKRLAFGILRADIFLSILLDTKPTLSSEEINLELPCPDDTWTSGSSKYDQGTSQLWQLRRPSGLYFSDLVRIAMEYDETLPSLHFADNGLILVGLQESVWRFSHDADMAHRLTGIDDLISIPRALTSAPISTSALEPQSLTQTIRRMSNLREDFNRTISALSRWNQSFTSNQPIQPNMRTRSTLLAARLLYHLSFLRLRADIRSLHLLSYEIGGNQSSAYQTSVERTYKWAKSESATQALDHAIAIWRLLSEESTLDETVRAQFNLMALIALHHAAVVVWALAGIQSDSDPMNHQLNQYRSPTGLPISRAYSPQLLGSFAELFKAITPAWTVFSSFSETAWRMAKRSFPIPSSVEELV</sequence>
<evidence type="ECO:0000256" key="3">
    <source>
        <dbReference type="ARBA" id="ARBA00023015"/>
    </source>
</evidence>
<evidence type="ECO:0000256" key="1">
    <source>
        <dbReference type="ARBA" id="ARBA00022723"/>
    </source>
</evidence>
<evidence type="ECO:0000256" key="2">
    <source>
        <dbReference type="ARBA" id="ARBA00022833"/>
    </source>
</evidence>
<dbReference type="PROSITE" id="PS50048">
    <property type="entry name" value="ZN2_CY6_FUNGAL_2"/>
    <property type="match status" value="1"/>
</dbReference>
<dbReference type="PROSITE" id="PS00028">
    <property type="entry name" value="ZINC_FINGER_C2H2_1"/>
    <property type="match status" value="2"/>
</dbReference>
<evidence type="ECO:0000313" key="10">
    <source>
        <dbReference type="EMBL" id="KAF1815376.1"/>
    </source>
</evidence>
<evidence type="ECO:0000256" key="4">
    <source>
        <dbReference type="ARBA" id="ARBA00023163"/>
    </source>
</evidence>
<reference evidence="12" key="2">
    <citation type="submission" date="2020-04" db="EMBL/GenBank/DDBJ databases">
        <authorList>
            <consortium name="NCBI Genome Project"/>
        </authorList>
    </citation>
    <scope>NUCLEOTIDE SEQUENCE</scope>
    <source>
        <strain evidence="12">CBS 781.70</strain>
    </source>
</reference>
<dbReference type="InterPro" id="IPR036236">
    <property type="entry name" value="Znf_C2H2_sf"/>
</dbReference>
<dbReference type="Pfam" id="PF00096">
    <property type="entry name" value="zf-C2H2"/>
    <property type="match status" value="2"/>
</dbReference>
<dbReference type="PANTHER" id="PTHR47660">
    <property type="entry name" value="TRANSCRIPTION FACTOR WITH C2H2 AND ZN(2)-CYS(6) DNA BINDING DOMAIN (EUROFUNG)-RELATED-RELATED"/>
    <property type="match status" value="1"/>
</dbReference>
<feature type="domain" description="C2H2-type" evidence="9">
    <location>
        <begin position="15"/>
        <end position="42"/>
    </location>
</feature>
<feature type="domain" description="Zn(2)-C6 fungal-type" evidence="8">
    <location>
        <begin position="77"/>
        <end position="106"/>
    </location>
</feature>
<dbReference type="InterPro" id="IPR036864">
    <property type="entry name" value="Zn2-C6_fun-type_DNA-bd_sf"/>
</dbReference>
<evidence type="ECO:0000259" key="9">
    <source>
        <dbReference type="PROSITE" id="PS50157"/>
    </source>
</evidence>
<protein>
    <submittedName>
        <fullName evidence="10 12">Uncharacterized protein</fullName>
    </submittedName>
</protein>
<evidence type="ECO:0000256" key="5">
    <source>
        <dbReference type="ARBA" id="ARBA00023242"/>
    </source>
</evidence>
<reference evidence="10 12" key="1">
    <citation type="submission" date="2020-01" db="EMBL/GenBank/DDBJ databases">
        <authorList>
            <consortium name="DOE Joint Genome Institute"/>
            <person name="Haridas S."/>
            <person name="Albert R."/>
            <person name="Binder M."/>
            <person name="Bloem J."/>
            <person name="Labutti K."/>
            <person name="Salamov A."/>
            <person name="Andreopoulos B."/>
            <person name="Baker S.E."/>
            <person name="Barry K."/>
            <person name="Bills G."/>
            <person name="Bluhm B.H."/>
            <person name="Cannon C."/>
            <person name="Castanera R."/>
            <person name="Culley D.E."/>
            <person name="Daum C."/>
            <person name="Ezra D."/>
            <person name="Gonzalez J.B."/>
            <person name="Henrissat B."/>
            <person name="Kuo A."/>
            <person name="Liang C."/>
            <person name="Lipzen A."/>
            <person name="Lutzoni F."/>
            <person name="Magnuson J."/>
            <person name="Mondo S."/>
            <person name="Nolan M."/>
            <person name="Ohm R."/>
            <person name="Pangilinan J."/>
            <person name="Park H.-J."/>
            <person name="Ramirez L."/>
            <person name="Alfaro M."/>
            <person name="Sun H."/>
            <person name="Tritt A."/>
            <person name="Yoshinaga Y."/>
            <person name="Zwiers L.-H."/>
            <person name="Turgeon B.G."/>
            <person name="Goodwin S.B."/>
            <person name="Spatafora J.W."/>
            <person name="Crous P.W."/>
            <person name="Grigoriev I.V."/>
        </authorList>
    </citation>
    <scope>NUCLEOTIDE SEQUENCE</scope>
    <source>
        <strain evidence="10 12">CBS 781.70</strain>
    </source>
</reference>
<evidence type="ECO:0000256" key="6">
    <source>
        <dbReference type="PROSITE-ProRule" id="PRU00042"/>
    </source>
</evidence>
<keyword evidence="11" id="KW-1185">Reference proteome</keyword>
<name>A0A6G1GBQ5_9PEZI</name>
<evidence type="ECO:0000259" key="8">
    <source>
        <dbReference type="PROSITE" id="PS50048"/>
    </source>
</evidence>
<dbReference type="CDD" id="cd00067">
    <property type="entry name" value="GAL4"/>
    <property type="match status" value="1"/>
</dbReference>
<dbReference type="CDD" id="cd12148">
    <property type="entry name" value="fungal_TF_MHR"/>
    <property type="match status" value="1"/>
</dbReference>
<proteinExistence type="predicted"/>
<dbReference type="SMART" id="SM00066">
    <property type="entry name" value="GAL4"/>
    <property type="match status" value="1"/>
</dbReference>
<keyword evidence="1" id="KW-0479">Metal-binding</keyword>
<dbReference type="Gene3D" id="3.30.160.60">
    <property type="entry name" value="Classic Zinc Finger"/>
    <property type="match status" value="1"/>
</dbReference>
<dbReference type="PROSITE" id="PS50157">
    <property type="entry name" value="ZINC_FINGER_C2H2_2"/>
    <property type="match status" value="2"/>
</dbReference>
<dbReference type="PANTHER" id="PTHR47660:SF7">
    <property type="entry name" value="TRANSCRIPTION FACTOR WITH C2H2 AND ZN(2)-CYS(6) DNA BINDING DOMAIN (EUROFUNG)"/>
    <property type="match status" value="1"/>
</dbReference>
<dbReference type="AlphaFoldDB" id="A0A6G1GBQ5"/>
<accession>A0A6G1GBQ5</accession>
<keyword evidence="6" id="KW-0863">Zinc-finger</keyword>
<dbReference type="Proteomes" id="UP000504638">
    <property type="component" value="Unplaced"/>
</dbReference>
<evidence type="ECO:0000256" key="7">
    <source>
        <dbReference type="SAM" id="MobiDB-lite"/>
    </source>
</evidence>
<dbReference type="SMART" id="SM00355">
    <property type="entry name" value="ZnF_C2H2"/>
    <property type="match status" value="2"/>
</dbReference>
<dbReference type="GO" id="GO:0003677">
    <property type="term" value="F:DNA binding"/>
    <property type="evidence" value="ECO:0007669"/>
    <property type="project" value="InterPro"/>
</dbReference>
<dbReference type="Pfam" id="PF00172">
    <property type="entry name" value="Zn_clus"/>
    <property type="match status" value="1"/>
</dbReference>
<dbReference type="GO" id="GO:0008270">
    <property type="term" value="F:zinc ion binding"/>
    <property type="evidence" value="ECO:0007669"/>
    <property type="project" value="UniProtKB-KW"/>
</dbReference>
<keyword evidence="2" id="KW-0862">Zinc</keyword>
<evidence type="ECO:0000313" key="12">
    <source>
        <dbReference type="RefSeq" id="XP_033537007.1"/>
    </source>
</evidence>
<dbReference type="GO" id="GO:0006351">
    <property type="term" value="P:DNA-templated transcription"/>
    <property type="evidence" value="ECO:0007669"/>
    <property type="project" value="InterPro"/>
</dbReference>
<dbReference type="GO" id="GO:0000981">
    <property type="term" value="F:DNA-binding transcription factor activity, RNA polymerase II-specific"/>
    <property type="evidence" value="ECO:0007669"/>
    <property type="project" value="InterPro"/>
</dbReference>
<keyword evidence="3" id="KW-0805">Transcription regulation</keyword>
<evidence type="ECO:0000313" key="11">
    <source>
        <dbReference type="Proteomes" id="UP000504638"/>
    </source>
</evidence>
<keyword evidence="5" id="KW-0539">Nucleus</keyword>
<dbReference type="InterPro" id="IPR007219">
    <property type="entry name" value="XnlR_reg_dom"/>
</dbReference>
<feature type="compositionally biased region" description="Polar residues" evidence="7">
    <location>
        <begin position="127"/>
        <end position="151"/>
    </location>
</feature>
<dbReference type="PROSITE" id="PS00463">
    <property type="entry name" value="ZN2_CY6_FUNGAL_1"/>
    <property type="match status" value="1"/>
</dbReference>
<feature type="region of interest" description="Disordered" evidence="7">
    <location>
        <begin position="123"/>
        <end position="151"/>
    </location>
</feature>
<gene>
    <name evidence="10 12" type="ORF">P152DRAFT_429286</name>
</gene>
<keyword evidence="4" id="KW-0804">Transcription</keyword>
<dbReference type="Gene3D" id="4.10.240.10">
    <property type="entry name" value="Zn(2)-C6 fungal-type DNA-binding domain"/>
    <property type="match status" value="1"/>
</dbReference>
<dbReference type="RefSeq" id="XP_033537007.1">
    <property type="nucleotide sequence ID" value="XM_033677358.1"/>
</dbReference>
<organism evidence="10">
    <name type="scientific">Eremomyces bilateralis CBS 781.70</name>
    <dbReference type="NCBI Taxonomy" id="1392243"/>
    <lineage>
        <taxon>Eukaryota</taxon>
        <taxon>Fungi</taxon>
        <taxon>Dikarya</taxon>
        <taxon>Ascomycota</taxon>
        <taxon>Pezizomycotina</taxon>
        <taxon>Dothideomycetes</taxon>
        <taxon>Dothideomycetes incertae sedis</taxon>
        <taxon>Eremomycetales</taxon>
        <taxon>Eremomycetaceae</taxon>
        <taxon>Eremomyces</taxon>
    </lineage>
</organism>
<dbReference type="SUPFAM" id="SSF57701">
    <property type="entry name" value="Zn2/Cys6 DNA-binding domain"/>
    <property type="match status" value="1"/>
</dbReference>
<dbReference type="SUPFAM" id="SSF57667">
    <property type="entry name" value="beta-beta-alpha zinc fingers"/>
    <property type="match status" value="1"/>
</dbReference>
<dbReference type="GeneID" id="54417928"/>
<reference evidence="12" key="3">
    <citation type="submission" date="2025-04" db="UniProtKB">
        <authorList>
            <consortium name="RefSeq"/>
        </authorList>
    </citation>
    <scope>IDENTIFICATION</scope>
    <source>
        <strain evidence="12">CBS 781.70</strain>
    </source>
</reference>
<dbReference type="Pfam" id="PF04082">
    <property type="entry name" value="Fungal_trans"/>
    <property type="match status" value="1"/>
</dbReference>
<dbReference type="InterPro" id="IPR001138">
    <property type="entry name" value="Zn2Cys6_DnaBD"/>
</dbReference>
<feature type="domain" description="C2H2-type" evidence="9">
    <location>
        <begin position="43"/>
        <end position="70"/>
    </location>
</feature>
<dbReference type="EMBL" id="ML975151">
    <property type="protein sequence ID" value="KAF1815376.1"/>
    <property type="molecule type" value="Genomic_DNA"/>
</dbReference>